<reference evidence="4 5" key="1">
    <citation type="submission" date="2018-02" db="EMBL/GenBank/DDBJ databases">
        <title>Bacteriophage NCPPB3778 and a type I-E CRISPR drive the evolution of the US Biological Select Agent, Rathayibacter toxicus.</title>
        <authorList>
            <person name="Davis E.W.II."/>
            <person name="Tabima J.F."/>
            <person name="Weisberg A.J."/>
            <person name="Lopes L.D."/>
            <person name="Wiseman M.S."/>
            <person name="Wiseman M.S."/>
            <person name="Pupko T."/>
            <person name="Belcher M.S."/>
            <person name="Sechler A.J."/>
            <person name="Tancos M.A."/>
            <person name="Schroeder B.K."/>
            <person name="Murray T.D."/>
            <person name="Luster D.G."/>
            <person name="Schneider W.L."/>
            <person name="Rogers E."/>
            <person name="Andreote F.D."/>
            <person name="Grunwald N.J."/>
            <person name="Putnam M.L."/>
            <person name="Chang J.H."/>
        </authorList>
    </citation>
    <scope>NUCLEOTIDE SEQUENCE [LARGE SCALE GENOMIC DNA]</scope>
    <source>
        <strain evidence="4 5">FH99</strain>
    </source>
</reference>
<dbReference type="GO" id="GO:0031956">
    <property type="term" value="F:medium-chain fatty acid-CoA ligase activity"/>
    <property type="evidence" value="ECO:0007669"/>
    <property type="project" value="TreeGrafter"/>
</dbReference>
<dbReference type="AlphaFoldDB" id="A0A2S5Y5U1"/>
<proteinExistence type="inferred from homology"/>
<evidence type="ECO:0000313" key="4">
    <source>
        <dbReference type="EMBL" id="PPI14364.1"/>
    </source>
</evidence>
<evidence type="ECO:0000256" key="2">
    <source>
        <dbReference type="ARBA" id="ARBA00022598"/>
    </source>
</evidence>
<protein>
    <submittedName>
        <fullName evidence="4">Long-chain fatty acid--CoA ligase</fullName>
    </submittedName>
</protein>
<sequence length="453" mass="49059">MRGCDHQGLRPVNWVDTELLHTDAMVRLRIGPIVMDGRGLHDAVLARQRELGAFGIDESSSVILRASPGPALIIDLLALMRSESQVMLLDHRLTENVVNNVGWRVGATHEITTVTSLPPTCGYVLTESEIHPLAAGSRRSDDAILQVSSGTTAEPKIIRRSVAEIAAETARYRAFPGVIGPGESIIVASSIVHTWGLFGGVLLGLAQQSEVVLPDRQTAIGLQQAIAAGTRGATLLGVPLHVAMLRKTPAPQQLRAVFSAGAPLDLAAAQPWEHVQVGQTYGMTEVGVIAADLLGQYEGRTQLAPDLRARMIETGELLLGLGRSPYLDPAADRWENGWFETRDAVAGLEDDRLVRLLGRLDGLTSLGGRKVHTSEIEAHLKQTGVVEDAVVFVRDATVEAFVTLATPNTDIDAISRALPEYMRPHRTTVLDELPRTLTGKTLRRRDAYEYKHG</sequence>
<name>A0A2S5Y5U1_9MICO</name>
<dbReference type="OrthoDB" id="8445630at2"/>
<dbReference type="InterPro" id="IPR045851">
    <property type="entry name" value="AMP-bd_C_sf"/>
</dbReference>
<evidence type="ECO:0000256" key="1">
    <source>
        <dbReference type="ARBA" id="ARBA00006432"/>
    </source>
</evidence>
<dbReference type="Gene3D" id="3.30.300.30">
    <property type="match status" value="1"/>
</dbReference>
<accession>A0A2S5Y5U1</accession>
<comment type="caution">
    <text evidence="4">The sequence shown here is derived from an EMBL/GenBank/DDBJ whole genome shotgun (WGS) entry which is preliminary data.</text>
</comment>
<dbReference type="Gene3D" id="3.40.50.12780">
    <property type="entry name" value="N-terminal domain of ligase-like"/>
    <property type="match status" value="1"/>
</dbReference>
<dbReference type="Pfam" id="PF00501">
    <property type="entry name" value="AMP-binding"/>
    <property type="match status" value="1"/>
</dbReference>
<dbReference type="InterPro" id="IPR000873">
    <property type="entry name" value="AMP-dep_synth/lig_dom"/>
</dbReference>
<organism evidence="4 5">
    <name type="scientific">Rathayibacter toxicus</name>
    <dbReference type="NCBI Taxonomy" id="145458"/>
    <lineage>
        <taxon>Bacteria</taxon>
        <taxon>Bacillati</taxon>
        <taxon>Actinomycetota</taxon>
        <taxon>Actinomycetes</taxon>
        <taxon>Micrococcales</taxon>
        <taxon>Microbacteriaceae</taxon>
        <taxon>Rathayibacter</taxon>
    </lineage>
</organism>
<dbReference type="Proteomes" id="UP000237966">
    <property type="component" value="Unassembled WGS sequence"/>
</dbReference>
<dbReference type="SUPFAM" id="SSF56801">
    <property type="entry name" value="Acetyl-CoA synthetase-like"/>
    <property type="match status" value="1"/>
</dbReference>
<keyword evidence="2 4" id="KW-0436">Ligase</keyword>
<comment type="similarity">
    <text evidence="1">Belongs to the ATP-dependent AMP-binding enzyme family.</text>
</comment>
<feature type="domain" description="AMP-dependent synthetase/ligase" evidence="3">
    <location>
        <begin position="117"/>
        <end position="291"/>
    </location>
</feature>
<dbReference type="PANTHER" id="PTHR43201:SF5">
    <property type="entry name" value="MEDIUM-CHAIN ACYL-COA LIGASE ACSF2, MITOCHONDRIAL"/>
    <property type="match status" value="1"/>
</dbReference>
<dbReference type="GO" id="GO:0006631">
    <property type="term" value="P:fatty acid metabolic process"/>
    <property type="evidence" value="ECO:0007669"/>
    <property type="project" value="TreeGrafter"/>
</dbReference>
<dbReference type="EMBL" id="PSWU01000012">
    <property type="protein sequence ID" value="PPI14364.1"/>
    <property type="molecule type" value="Genomic_DNA"/>
</dbReference>
<gene>
    <name evidence="4" type="ORF">C5C51_07230</name>
</gene>
<dbReference type="PANTHER" id="PTHR43201">
    <property type="entry name" value="ACYL-COA SYNTHETASE"/>
    <property type="match status" value="1"/>
</dbReference>
<dbReference type="InterPro" id="IPR042099">
    <property type="entry name" value="ANL_N_sf"/>
</dbReference>
<evidence type="ECO:0000313" key="5">
    <source>
        <dbReference type="Proteomes" id="UP000237966"/>
    </source>
</evidence>
<evidence type="ECO:0000259" key="3">
    <source>
        <dbReference type="Pfam" id="PF00501"/>
    </source>
</evidence>